<feature type="compositionally biased region" description="Basic residues" evidence="9">
    <location>
        <begin position="791"/>
        <end position="801"/>
    </location>
</feature>
<feature type="compositionally biased region" description="Polar residues" evidence="9">
    <location>
        <begin position="207"/>
        <end position="232"/>
    </location>
</feature>
<feature type="region of interest" description="Disordered" evidence="9">
    <location>
        <begin position="766"/>
        <end position="801"/>
    </location>
</feature>
<feature type="compositionally biased region" description="Basic residues" evidence="9">
    <location>
        <begin position="13"/>
        <end position="23"/>
    </location>
</feature>
<dbReference type="SUPFAM" id="SSF52540">
    <property type="entry name" value="P-loop containing nucleoside triphosphate hydrolases"/>
    <property type="match status" value="1"/>
</dbReference>
<dbReference type="InterPro" id="IPR000629">
    <property type="entry name" value="RNA-helicase_DEAD-box_CS"/>
</dbReference>
<feature type="short sequence motif" description="Q motif" evidence="8">
    <location>
        <begin position="375"/>
        <end position="403"/>
    </location>
</feature>
<evidence type="ECO:0000256" key="5">
    <source>
        <dbReference type="ARBA" id="ARBA00022840"/>
    </source>
</evidence>
<keyword evidence="4" id="KW-0347">Helicase</keyword>
<sequence length="801" mass="87535">MAKDPAEPDQRPKGHSGRGRRPGGGRGRMQNHVRPSTEIYDIRRVHTEKSPISSSNNISQNTWGDEPVSKADPSGVHSGRWQEPSVRDIKPPTAGWGSPTSTCETTSDSWSTPSLQKANNWGSPPVTPAQTQSSTNSWSTVLSQAETKTSTKSALGSASGRPPRDSWSARSSSGAISPNQSSSWSNPPSSSAVSTPSMVSNRGGGITTSRPKTGWETTSSNNNSAQSHTNNWDAPPSTTPQPPAKRESPSSVSARPSINPSENSGTWDTIESGGPAWAAPMRKPSRPSSCEEVDGSFSRTGSDDAAPLTGWDAPIVRHCAERDESPAPDGILSSHLEMLELFGDPDVPVSSGIDFDKYDNIPVAITGNNPVACIESFSDMKLSELLLGNIELARYVKPTPIQKYSIPIALNSRDMMSCAQTGSGKTAAFLVPAIEMILTNRIPFAPPDDVGTQRTAFPRVLVLSPTRELAIQIHFEARKFCFGTDCRCAVVYGGQDLRQQARSLNRGCDIIVATPGRLLDFIERGSINLCLTRLLVLDEADRMLDMGFEPQIRKVVEGSDLPSSECGRQTLMFSATFPDSIQKLASCFLVDYLYLTVGRVGSTSASIKQIVEYAAEHDKRNVLLRLMPQIKGQTIVFVGTKRTADLLSDWFRREKIGATCIHGDRTQEQRELALQQFREGKVPVIVATDVAARGLDVPHVAWVVNYDLPNSIEDYVHRIGRTGRCGNTGSALSLINERNGSVIRGIYALLQETEQEIPQFLKTMIERNRFDPEPRRGRPARPQRTDEPQFHNRHHNSFKIG</sequence>
<dbReference type="InterPro" id="IPR027417">
    <property type="entry name" value="P-loop_NTPase"/>
</dbReference>
<reference evidence="13" key="1">
    <citation type="submission" date="2015-04" db="EMBL/GenBank/DDBJ databases">
        <title>The genome sequence of the plant pathogenic Rhizarian Plasmodiophora brassicae reveals insights in its biotrophic life cycle and the origin of chitin synthesis.</title>
        <authorList>
            <person name="Schwelm A."/>
            <person name="Fogelqvist J."/>
            <person name="Knaust A."/>
            <person name="Julke S."/>
            <person name="Lilja T."/>
            <person name="Dhandapani V."/>
            <person name="Bonilla-Rosso G."/>
            <person name="Karlsson M."/>
            <person name="Shevchenko A."/>
            <person name="Choi S.R."/>
            <person name="Kim H.G."/>
            <person name="Park J.Y."/>
            <person name="Lim Y.P."/>
            <person name="Ludwig-Muller J."/>
            <person name="Dixelius C."/>
        </authorList>
    </citation>
    <scope>NUCLEOTIDE SEQUENCE</scope>
    <source>
        <tissue evidence="13">Potato root galls</tissue>
    </source>
</reference>
<dbReference type="CDD" id="cd18787">
    <property type="entry name" value="SF2_C_DEAD"/>
    <property type="match status" value="1"/>
</dbReference>
<organism evidence="13">
    <name type="scientific">Spongospora subterranea</name>
    <dbReference type="NCBI Taxonomy" id="70186"/>
    <lineage>
        <taxon>Eukaryota</taxon>
        <taxon>Sar</taxon>
        <taxon>Rhizaria</taxon>
        <taxon>Endomyxa</taxon>
        <taxon>Phytomyxea</taxon>
        <taxon>Plasmodiophorida</taxon>
        <taxon>Plasmodiophoridae</taxon>
        <taxon>Spongospora</taxon>
    </lineage>
</organism>
<evidence type="ECO:0000256" key="3">
    <source>
        <dbReference type="ARBA" id="ARBA00022801"/>
    </source>
</evidence>
<feature type="compositionally biased region" description="Polar residues" evidence="9">
    <location>
        <begin position="249"/>
        <end position="269"/>
    </location>
</feature>
<dbReference type="Pfam" id="PF00271">
    <property type="entry name" value="Helicase_C"/>
    <property type="match status" value="1"/>
</dbReference>
<dbReference type="PROSITE" id="PS00039">
    <property type="entry name" value="DEAD_ATP_HELICASE"/>
    <property type="match status" value="1"/>
</dbReference>
<evidence type="ECO:0000259" key="10">
    <source>
        <dbReference type="PROSITE" id="PS51192"/>
    </source>
</evidence>
<dbReference type="InterPro" id="IPR014014">
    <property type="entry name" value="RNA_helicase_DEAD_Q_motif"/>
</dbReference>
<feature type="compositionally biased region" description="Low complexity" evidence="9">
    <location>
        <begin position="165"/>
        <end position="201"/>
    </location>
</feature>
<dbReference type="PANTHER" id="PTHR47958">
    <property type="entry name" value="ATP-DEPENDENT RNA HELICASE DBP3"/>
    <property type="match status" value="1"/>
</dbReference>
<dbReference type="GO" id="GO:0003724">
    <property type="term" value="F:RNA helicase activity"/>
    <property type="evidence" value="ECO:0007669"/>
    <property type="project" value="UniProtKB-EC"/>
</dbReference>
<dbReference type="InterPro" id="IPR014001">
    <property type="entry name" value="Helicase_ATP-bd"/>
</dbReference>
<feature type="compositionally biased region" description="Basic and acidic residues" evidence="9">
    <location>
        <begin position="40"/>
        <end position="49"/>
    </location>
</feature>
<evidence type="ECO:0000256" key="2">
    <source>
        <dbReference type="ARBA" id="ARBA00022741"/>
    </source>
</evidence>
<evidence type="ECO:0000256" key="1">
    <source>
        <dbReference type="ARBA" id="ARBA00012552"/>
    </source>
</evidence>
<feature type="compositionally biased region" description="Low complexity" evidence="9">
    <location>
        <begin position="50"/>
        <end position="59"/>
    </location>
</feature>
<dbReference type="FunFam" id="3.40.50.300:FF:000008">
    <property type="entry name" value="ATP-dependent RNA helicase RhlB"/>
    <property type="match status" value="1"/>
</dbReference>
<dbReference type="Gene3D" id="3.40.50.300">
    <property type="entry name" value="P-loop containing nucleotide triphosphate hydrolases"/>
    <property type="match status" value="2"/>
</dbReference>
<name>A0A0H5R711_9EUKA</name>
<dbReference type="GO" id="GO:0016787">
    <property type="term" value="F:hydrolase activity"/>
    <property type="evidence" value="ECO:0007669"/>
    <property type="project" value="UniProtKB-KW"/>
</dbReference>
<dbReference type="EMBL" id="HACM01009461">
    <property type="protein sequence ID" value="CRZ09903.1"/>
    <property type="molecule type" value="Transcribed_RNA"/>
</dbReference>
<dbReference type="PROSITE" id="PS51194">
    <property type="entry name" value="HELICASE_CTER"/>
    <property type="match status" value="1"/>
</dbReference>
<dbReference type="GO" id="GO:0003723">
    <property type="term" value="F:RNA binding"/>
    <property type="evidence" value="ECO:0007669"/>
    <property type="project" value="UniProtKB-KW"/>
</dbReference>
<keyword evidence="2" id="KW-0547">Nucleotide-binding</keyword>
<feature type="compositionally biased region" description="Basic and acidic residues" evidence="9">
    <location>
        <begin position="766"/>
        <end position="776"/>
    </location>
</feature>
<dbReference type="SMART" id="SM00487">
    <property type="entry name" value="DEXDc"/>
    <property type="match status" value="1"/>
</dbReference>
<proteinExistence type="predicted"/>
<dbReference type="FunFam" id="3.40.50.300:FF:000397">
    <property type="entry name" value="Probable ATP-dependent RNA helicase DDX4"/>
    <property type="match status" value="1"/>
</dbReference>
<accession>A0A0H5R711</accession>
<dbReference type="Pfam" id="PF00270">
    <property type="entry name" value="DEAD"/>
    <property type="match status" value="1"/>
</dbReference>
<evidence type="ECO:0000313" key="13">
    <source>
        <dbReference type="EMBL" id="CRZ09903.1"/>
    </source>
</evidence>
<dbReference type="InterPro" id="IPR001650">
    <property type="entry name" value="Helicase_C-like"/>
</dbReference>
<dbReference type="PROSITE" id="PS51192">
    <property type="entry name" value="HELICASE_ATP_BIND_1"/>
    <property type="match status" value="1"/>
</dbReference>
<dbReference type="GO" id="GO:0005524">
    <property type="term" value="F:ATP binding"/>
    <property type="evidence" value="ECO:0007669"/>
    <property type="project" value="UniProtKB-KW"/>
</dbReference>
<evidence type="ECO:0000256" key="9">
    <source>
        <dbReference type="SAM" id="MobiDB-lite"/>
    </source>
</evidence>
<evidence type="ECO:0000256" key="6">
    <source>
        <dbReference type="ARBA" id="ARBA00022884"/>
    </source>
</evidence>
<dbReference type="CDD" id="cd17967">
    <property type="entry name" value="DEADc_DDX3_DDX4"/>
    <property type="match status" value="1"/>
</dbReference>
<evidence type="ECO:0000256" key="7">
    <source>
        <dbReference type="ARBA" id="ARBA00047984"/>
    </source>
</evidence>
<evidence type="ECO:0000259" key="11">
    <source>
        <dbReference type="PROSITE" id="PS51194"/>
    </source>
</evidence>
<keyword evidence="5" id="KW-0067">ATP-binding</keyword>
<dbReference type="InterPro" id="IPR011545">
    <property type="entry name" value="DEAD/DEAH_box_helicase_dom"/>
</dbReference>
<keyword evidence="6" id="KW-0694">RNA-binding</keyword>
<evidence type="ECO:0000256" key="8">
    <source>
        <dbReference type="PROSITE-ProRule" id="PRU00552"/>
    </source>
</evidence>
<feature type="region of interest" description="Disordered" evidence="9">
    <location>
        <begin position="1"/>
        <end position="309"/>
    </location>
</feature>
<keyword evidence="3" id="KW-0378">Hydrolase</keyword>
<feature type="compositionally biased region" description="Basic and acidic residues" evidence="9">
    <location>
        <begin position="1"/>
        <end position="12"/>
    </location>
</feature>
<feature type="domain" description="Helicase ATP-binding" evidence="10">
    <location>
        <begin position="406"/>
        <end position="595"/>
    </location>
</feature>
<feature type="domain" description="DEAD-box RNA helicase Q" evidence="12">
    <location>
        <begin position="375"/>
        <end position="403"/>
    </location>
</feature>
<dbReference type="SMART" id="SM00490">
    <property type="entry name" value="HELICc"/>
    <property type="match status" value="1"/>
</dbReference>
<comment type="catalytic activity">
    <reaction evidence="7">
        <text>ATP + H2O = ADP + phosphate + H(+)</text>
        <dbReference type="Rhea" id="RHEA:13065"/>
        <dbReference type="ChEBI" id="CHEBI:15377"/>
        <dbReference type="ChEBI" id="CHEBI:15378"/>
        <dbReference type="ChEBI" id="CHEBI:30616"/>
        <dbReference type="ChEBI" id="CHEBI:43474"/>
        <dbReference type="ChEBI" id="CHEBI:456216"/>
        <dbReference type="EC" id="3.6.4.13"/>
    </reaction>
</comment>
<dbReference type="EC" id="3.6.4.13" evidence="1"/>
<dbReference type="PROSITE" id="PS51195">
    <property type="entry name" value="Q_MOTIF"/>
    <property type="match status" value="1"/>
</dbReference>
<feature type="domain" description="Helicase C-terminal" evidence="11">
    <location>
        <begin position="622"/>
        <end position="765"/>
    </location>
</feature>
<dbReference type="InterPro" id="IPR044763">
    <property type="entry name" value="Ded1/Dbp1_DEADc"/>
</dbReference>
<protein>
    <recommendedName>
        <fullName evidence="1">RNA helicase</fullName>
        <ecNumber evidence="1">3.6.4.13</ecNumber>
    </recommendedName>
</protein>
<evidence type="ECO:0000259" key="12">
    <source>
        <dbReference type="PROSITE" id="PS51195"/>
    </source>
</evidence>
<dbReference type="AlphaFoldDB" id="A0A0H5R711"/>
<feature type="compositionally biased region" description="Polar residues" evidence="9">
    <location>
        <begin position="98"/>
        <end position="156"/>
    </location>
</feature>
<evidence type="ECO:0000256" key="4">
    <source>
        <dbReference type="ARBA" id="ARBA00022806"/>
    </source>
</evidence>